<evidence type="ECO:0000256" key="1">
    <source>
        <dbReference type="SAM" id="MobiDB-lite"/>
    </source>
</evidence>
<organism evidence="2 3">
    <name type="scientific">Vespula germanica</name>
    <name type="common">German yellow jacket</name>
    <name type="synonym">Paravespula germanica</name>
    <dbReference type="NCBI Taxonomy" id="30212"/>
    <lineage>
        <taxon>Eukaryota</taxon>
        <taxon>Metazoa</taxon>
        <taxon>Ecdysozoa</taxon>
        <taxon>Arthropoda</taxon>
        <taxon>Hexapoda</taxon>
        <taxon>Insecta</taxon>
        <taxon>Pterygota</taxon>
        <taxon>Neoptera</taxon>
        <taxon>Endopterygota</taxon>
        <taxon>Hymenoptera</taxon>
        <taxon>Apocrita</taxon>
        <taxon>Aculeata</taxon>
        <taxon>Vespoidea</taxon>
        <taxon>Vespidae</taxon>
        <taxon>Vespinae</taxon>
        <taxon>Vespula</taxon>
    </lineage>
</organism>
<evidence type="ECO:0000313" key="3">
    <source>
        <dbReference type="Proteomes" id="UP000617340"/>
    </source>
</evidence>
<feature type="region of interest" description="Disordered" evidence="1">
    <location>
        <begin position="24"/>
        <end position="70"/>
    </location>
</feature>
<feature type="compositionally biased region" description="Basic and acidic residues" evidence="1">
    <location>
        <begin position="48"/>
        <end position="60"/>
    </location>
</feature>
<dbReference type="EMBL" id="JACSDZ010000008">
    <property type="protein sequence ID" value="KAF7397325.1"/>
    <property type="molecule type" value="Genomic_DNA"/>
</dbReference>
<gene>
    <name evidence="2" type="ORF">HZH68_008547</name>
</gene>
<keyword evidence="3" id="KW-1185">Reference proteome</keyword>
<proteinExistence type="predicted"/>
<evidence type="ECO:0000313" key="2">
    <source>
        <dbReference type="EMBL" id="KAF7397325.1"/>
    </source>
</evidence>
<comment type="caution">
    <text evidence="2">The sequence shown here is derived from an EMBL/GenBank/DDBJ whole genome shotgun (WGS) entry which is preliminary data.</text>
</comment>
<sequence>MAEIVKRTLGSLFQVSPGIDLTPASFGIAHEDDNDEDDGDKHDDDEDDRRRRSTIDDRRRSTTATTTTTTTAATTTCTTANTTTCTTKTTTTTATTATATATATTRGSVGCGTPGIFPRRTGCSKFNGAYVFQGDYYESNKEREGLCQRNDSVRRNLEKGKKCSISIVTARRQVRRLQASKGDKPLKGRETMLVSTLTVIPALFCLTPAPRPRFFSAVVEKRLERGGMRKTIAAVARASERGYD</sequence>
<name>A0A834N6A6_VESGE</name>
<protein>
    <submittedName>
        <fullName evidence="2">Uncharacterized protein</fullName>
    </submittedName>
</protein>
<feature type="compositionally biased region" description="Acidic residues" evidence="1">
    <location>
        <begin position="32"/>
        <end position="47"/>
    </location>
</feature>
<dbReference type="Proteomes" id="UP000617340">
    <property type="component" value="Unassembled WGS sequence"/>
</dbReference>
<reference evidence="2" key="1">
    <citation type="journal article" date="2020" name="G3 (Bethesda)">
        <title>High-Quality Assemblies for Three Invasive Social Wasps from the &lt;i&gt;Vespula&lt;/i&gt; Genus.</title>
        <authorList>
            <person name="Harrop T.W.R."/>
            <person name="Guhlin J."/>
            <person name="McLaughlin G.M."/>
            <person name="Permina E."/>
            <person name="Stockwell P."/>
            <person name="Gilligan J."/>
            <person name="Le Lec M.F."/>
            <person name="Gruber M.A.M."/>
            <person name="Quinn O."/>
            <person name="Lovegrove M."/>
            <person name="Duncan E.J."/>
            <person name="Remnant E.J."/>
            <person name="Van Eeckhoven J."/>
            <person name="Graham B."/>
            <person name="Knapp R.A."/>
            <person name="Langford K.W."/>
            <person name="Kronenberg Z."/>
            <person name="Press M.O."/>
            <person name="Eacker S.M."/>
            <person name="Wilson-Rankin E.E."/>
            <person name="Purcell J."/>
            <person name="Lester P.J."/>
            <person name="Dearden P.K."/>
        </authorList>
    </citation>
    <scope>NUCLEOTIDE SEQUENCE</scope>
    <source>
        <strain evidence="2">Linc-1</strain>
    </source>
</reference>
<accession>A0A834N6A6</accession>
<dbReference type="AlphaFoldDB" id="A0A834N6A6"/>